<evidence type="ECO:0000256" key="4">
    <source>
        <dbReference type="ARBA" id="ARBA00022989"/>
    </source>
</evidence>
<comment type="subcellular location">
    <subcellularLocation>
        <location evidence="1">Membrane</location>
        <topology evidence="1">Multi-pass membrane protein</topology>
    </subcellularLocation>
</comment>
<dbReference type="PROSITE" id="PS00888">
    <property type="entry name" value="CNMP_BINDING_1"/>
    <property type="match status" value="1"/>
</dbReference>
<proteinExistence type="predicted"/>
<dbReference type="SUPFAM" id="SSF51206">
    <property type="entry name" value="cAMP-binding domain-like"/>
    <property type="match status" value="1"/>
</dbReference>
<keyword evidence="4 9" id="KW-1133">Transmembrane helix</keyword>
<dbReference type="InterPro" id="IPR018488">
    <property type="entry name" value="cNMP-bd_CS"/>
</dbReference>
<dbReference type="InterPro" id="IPR005821">
    <property type="entry name" value="Ion_trans_dom"/>
</dbReference>
<reference evidence="11 12" key="1">
    <citation type="submission" date="2024-09" db="EMBL/GenBank/DDBJ databases">
        <title>Draft genome sequence of Candidatus Magnetaquicoccaceae bacterium FCR-1.</title>
        <authorList>
            <person name="Shimoshige H."/>
            <person name="Shimamura S."/>
            <person name="Taoka A."/>
            <person name="Kobayashi H."/>
            <person name="Maekawa T."/>
        </authorList>
    </citation>
    <scope>NUCLEOTIDE SEQUENCE [LARGE SCALE GENOMIC DNA]</scope>
    <source>
        <strain evidence="11 12">FCR-1</strain>
    </source>
</reference>
<dbReference type="PANTHER" id="PTHR45638">
    <property type="entry name" value="CYCLIC NUCLEOTIDE-GATED CATION CHANNEL SUBUNIT A"/>
    <property type="match status" value="1"/>
</dbReference>
<dbReference type="InterPro" id="IPR018490">
    <property type="entry name" value="cNMP-bd_dom_sf"/>
</dbReference>
<dbReference type="SUPFAM" id="SSF81324">
    <property type="entry name" value="Voltage-gated potassium channels"/>
    <property type="match status" value="1"/>
</dbReference>
<keyword evidence="2" id="KW-0813">Transport</keyword>
<dbReference type="RefSeq" id="WP_420905050.1">
    <property type="nucleotide sequence ID" value="NZ_BAAFGK010000004.1"/>
</dbReference>
<dbReference type="InterPro" id="IPR000595">
    <property type="entry name" value="cNMP-bd_dom"/>
</dbReference>
<dbReference type="PROSITE" id="PS00889">
    <property type="entry name" value="CNMP_BINDING_2"/>
    <property type="match status" value="1"/>
</dbReference>
<feature type="transmembrane region" description="Helical" evidence="9">
    <location>
        <begin position="152"/>
        <end position="173"/>
    </location>
</feature>
<keyword evidence="12" id="KW-1185">Reference proteome</keyword>
<dbReference type="Pfam" id="PF00027">
    <property type="entry name" value="cNMP_binding"/>
    <property type="match status" value="1"/>
</dbReference>
<feature type="domain" description="Cyclic nucleotide-binding" evidence="10">
    <location>
        <begin position="316"/>
        <end position="432"/>
    </location>
</feature>
<organism evidence="11 12">
    <name type="scientific">Candidatus Magnetaquiglobus chichijimensis</name>
    <dbReference type="NCBI Taxonomy" id="3141448"/>
    <lineage>
        <taxon>Bacteria</taxon>
        <taxon>Pseudomonadati</taxon>
        <taxon>Pseudomonadota</taxon>
        <taxon>Magnetococcia</taxon>
        <taxon>Magnetococcales</taxon>
        <taxon>Candidatus Magnetaquicoccaceae</taxon>
        <taxon>Candidatus Magnetaquiglobus</taxon>
    </lineage>
</organism>
<sequence length="454" mass="51739">MEKVSEDESRVILPDSPARRVWNYLILVATIWYTWTVPLFLVPNIGVPEWSQTVNLVLTAIYVMDLWLNFRTAIMDDGELLTRPEAIREKYLKSYFVSDLLATIPWDLACIILGLPELAMWAAAVRMLRIFRLPHLLRVQGSALPATVTEQLFVMFFWILTITSWCASIWMMIIDQLPDDSLRTFIIKGYYWTVTTMATVGYGDITPQTDGGRLFAMFVMMLGVAIYAYIIGQISTLIVNSNILRKQTKEKIAHLAAFMQQYDLPASLQNDIFSFYRHYLMEHSAGGAEILRDLPAKLSERIHQHVNVHLLRRGPLFGKASPELLEALGVRLTSEMFLPGEEIIRIGEVGREMYILVHGVVAVSNQSGDLIAKLRTKDVFGEIALLQDTVRTANIRAITACNTLKLDKKDFDEVMAAFPEFRKELRKIQMHRVGLETSKSSDGMASDSREQERR</sequence>
<dbReference type="Proteomes" id="UP001628193">
    <property type="component" value="Unassembled WGS sequence"/>
</dbReference>
<evidence type="ECO:0000313" key="11">
    <source>
        <dbReference type="EMBL" id="GAB0057358.1"/>
    </source>
</evidence>
<feature type="transmembrane region" description="Helical" evidence="9">
    <location>
        <begin position="21"/>
        <end position="42"/>
    </location>
</feature>
<keyword evidence="5" id="KW-0406">Ion transport</keyword>
<dbReference type="InterPro" id="IPR050866">
    <property type="entry name" value="CNG_cation_channel"/>
</dbReference>
<name>A0ABQ0C904_9PROT</name>
<evidence type="ECO:0000256" key="5">
    <source>
        <dbReference type="ARBA" id="ARBA00023065"/>
    </source>
</evidence>
<evidence type="ECO:0000256" key="7">
    <source>
        <dbReference type="ARBA" id="ARBA00023286"/>
    </source>
</evidence>
<accession>A0ABQ0C904</accession>
<evidence type="ECO:0000259" key="10">
    <source>
        <dbReference type="PROSITE" id="PS50042"/>
    </source>
</evidence>
<dbReference type="Pfam" id="PF00520">
    <property type="entry name" value="Ion_trans"/>
    <property type="match status" value="1"/>
</dbReference>
<dbReference type="EMBL" id="BAAFGK010000004">
    <property type="protein sequence ID" value="GAB0057358.1"/>
    <property type="molecule type" value="Genomic_DNA"/>
</dbReference>
<keyword evidence="3 9" id="KW-0812">Transmembrane</keyword>
<evidence type="ECO:0000313" key="12">
    <source>
        <dbReference type="Proteomes" id="UP001628193"/>
    </source>
</evidence>
<dbReference type="Gene3D" id="1.10.287.630">
    <property type="entry name" value="Helix hairpin bin"/>
    <property type="match status" value="1"/>
</dbReference>
<evidence type="ECO:0000256" key="6">
    <source>
        <dbReference type="ARBA" id="ARBA00023136"/>
    </source>
</evidence>
<keyword evidence="6 9" id="KW-0472">Membrane</keyword>
<dbReference type="Gene3D" id="1.10.287.70">
    <property type="match status" value="1"/>
</dbReference>
<evidence type="ECO:0000256" key="8">
    <source>
        <dbReference type="ARBA" id="ARBA00023303"/>
    </source>
</evidence>
<evidence type="ECO:0000256" key="1">
    <source>
        <dbReference type="ARBA" id="ARBA00004141"/>
    </source>
</evidence>
<gene>
    <name evidence="11" type="ORF">SIID45300_01685</name>
</gene>
<keyword evidence="8" id="KW-0407">Ion channel</keyword>
<evidence type="ECO:0000256" key="9">
    <source>
        <dbReference type="SAM" id="Phobius"/>
    </source>
</evidence>
<feature type="transmembrane region" description="Helical" evidence="9">
    <location>
        <begin position="215"/>
        <end position="239"/>
    </location>
</feature>
<dbReference type="PANTHER" id="PTHR45638:SF11">
    <property type="entry name" value="CYCLIC NUCLEOTIDE-GATED CATION CHANNEL SUBUNIT A"/>
    <property type="match status" value="1"/>
</dbReference>
<dbReference type="CDD" id="cd00038">
    <property type="entry name" value="CAP_ED"/>
    <property type="match status" value="1"/>
</dbReference>
<protein>
    <recommendedName>
        <fullName evidence="10">Cyclic nucleotide-binding domain-containing protein</fullName>
    </recommendedName>
</protein>
<dbReference type="InterPro" id="IPR014710">
    <property type="entry name" value="RmlC-like_jellyroll"/>
</dbReference>
<dbReference type="PROSITE" id="PS50042">
    <property type="entry name" value="CNMP_BINDING_3"/>
    <property type="match status" value="1"/>
</dbReference>
<comment type="caution">
    <text evidence="11">The sequence shown here is derived from an EMBL/GenBank/DDBJ whole genome shotgun (WGS) entry which is preliminary data.</text>
</comment>
<dbReference type="Gene3D" id="2.60.120.10">
    <property type="entry name" value="Jelly Rolls"/>
    <property type="match status" value="1"/>
</dbReference>
<evidence type="ECO:0000256" key="2">
    <source>
        <dbReference type="ARBA" id="ARBA00022448"/>
    </source>
</evidence>
<evidence type="ECO:0000256" key="3">
    <source>
        <dbReference type="ARBA" id="ARBA00022692"/>
    </source>
</evidence>
<dbReference type="SMART" id="SM00100">
    <property type="entry name" value="cNMP"/>
    <property type="match status" value="1"/>
</dbReference>
<feature type="transmembrane region" description="Helical" evidence="9">
    <location>
        <begin position="95"/>
        <end position="115"/>
    </location>
</feature>
<keyword evidence="7" id="KW-1071">Ligand-gated ion channel</keyword>